<organism evidence="1 2">
    <name type="scientific">Blastococcus saxobsidens</name>
    <dbReference type="NCBI Taxonomy" id="138336"/>
    <lineage>
        <taxon>Bacteria</taxon>
        <taxon>Bacillati</taxon>
        <taxon>Actinomycetota</taxon>
        <taxon>Actinomycetes</taxon>
        <taxon>Geodermatophilales</taxon>
        <taxon>Geodermatophilaceae</taxon>
        <taxon>Blastococcus</taxon>
    </lineage>
</organism>
<protein>
    <submittedName>
        <fullName evidence="1">Uncharacterized protein</fullName>
    </submittedName>
</protein>
<gene>
    <name evidence="1" type="ORF">BKA19_0836</name>
</gene>
<dbReference type="EMBL" id="SHKV01000001">
    <property type="protein sequence ID" value="RZU31185.1"/>
    <property type="molecule type" value="Genomic_DNA"/>
</dbReference>
<proteinExistence type="predicted"/>
<evidence type="ECO:0000313" key="1">
    <source>
        <dbReference type="EMBL" id="RZU31185.1"/>
    </source>
</evidence>
<sequence>MTGVRVVLALVVSSGGSHRPGSRSLPVVDTVLP</sequence>
<evidence type="ECO:0000313" key="2">
    <source>
        <dbReference type="Proteomes" id="UP000292507"/>
    </source>
</evidence>
<dbReference type="Proteomes" id="UP000292507">
    <property type="component" value="Unassembled WGS sequence"/>
</dbReference>
<accession>A0A4Q7Y5I6</accession>
<comment type="caution">
    <text evidence="1">The sequence shown here is derived from an EMBL/GenBank/DDBJ whole genome shotgun (WGS) entry which is preliminary data.</text>
</comment>
<keyword evidence="2" id="KW-1185">Reference proteome</keyword>
<name>A0A4Q7Y5I6_9ACTN</name>
<reference evidence="1 2" key="1">
    <citation type="submission" date="2019-02" db="EMBL/GenBank/DDBJ databases">
        <title>Sequencing the genomes of 1000 actinobacteria strains.</title>
        <authorList>
            <person name="Klenk H.-P."/>
        </authorList>
    </citation>
    <scope>NUCLEOTIDE SEQUENCE [LARGE SCALE GENOMIC DNA]</scope>
    <source>
        <strain evidence="1 2">DSM 44509</strain>
    </source>
</reference>
<dbReference type="AlphaFoldDB" id="A0A4Q7Y5I6"/>